<dbReference type="Proteomes" id="UP000663824">
    <property type="component" value="Unassembled WGS sequence"/>
</dbReference>
<dbReference type="InterPro" id="IPR032675">
    <property type="entry name" value="LRR_dom_sf"/>
</dbReference>
<dbReference type="EMBL" id="CAJOBJ010002058">
    <property type="protein sequence ID" value="CAF3908993.1"/>
    <property type="molecule type" value="Genomic_DNA"/>
</dbReference>
<dbReference type="Proteomes" id="UP000663855">
    <property type="component" value="Unassembled WGS sequence"/>
</dbReference>
<dbReference type="Proteomes" id="UP000663834">
    <property type="component" value="Unassembled WGS sequence"/>
</dbReference>
<evidence type="ECO:0000313" key="5">
    <source>
        <dbReference type="EMBL" id="CAF3908993.1"/>
    </source>
</evidence>
<feature type="domain" description="F-box" evidence="1">
    <location>
        <begin position="18"/>
        <end position="66"/>
    </location>
</feature>
<evidence type="ECO:0000313" key="4">
    <source>
        <dbReference type="EMBL" id="CAF2209634.1"/>
    </source>
</evidence>
<dbReference type="OrthoDB" id="9982932at2759"/>
<proteinExistence type="predicted"/>
<evidence type="ECO:0000313" key="8">
    <source>
        <dbReference type="Proteomes" id="UP000663855"/>
    </source>
</evidence>
<dbReference type="EMBL" id="CAJOBH010002981">
    <property type="protein sequence ID" value="CAF3932275.1"/>
    <property type="molecule type" value="Genomic_DNA"/>
</dbReference>
<dbReference type="Proteomes" id="UP000676336">
    <property type="component" value="Unassembled WGS sequence"/>
</dbReference>
<dbReference type="InterPro" id="IPR001810">
    <property type="entry name" value="F-box_dom"/>
</dbReference>
<accession>A0A815XPC1</accession>
<reference evidence="2" key="1">
    <citation type="submission" date="2021-02" db="EMBL/GenBank/DDBJ databases">
        <authorList>
            <person name="Nowell W R."/>
        </authorList>
    </citation>
    <scope>NUCLEOTIDE SEQUENCE</scope>
</reference>
<evidence type="ECO:0000313" key="7">
    <source>
        <dbReference type="EMBL" id="CAF3932275.1"/>
    </source>
</evidence>
<dbReference type="EMBL" id="CAJNOW010013413">
    <property type="protein sequence ID" value="CAF1620729.1"/>
    <property type="molecule type" value="Genomic_DNA"/>
</dbReference>
<comment type="caution">
    <text evidence="2">The sequence shown here is derived from an EMBL/GenBank/DDBJ whole genome shotgun (WGS) entry which is preliminary data.</text>
</comment>
<dbReference type="EMBL" id="CAJNOV010014773">
    <property type="protein sequence ID" value="CAF1560027.1"/>
    <property type="molecule type" value="Genomic_DNA"/>
</dbReference>
<dbReference type="EMBL" id="CAJOBI010002421">
    <property type="protein sequence ID" value="CAF3928149.1"/>
    <property type="molecule type" value="Genomic_DNA"/>
</dbReference>
<dbReference type="Proteomes" id="UP000681720">
    <property type="component" value="Unassembled WGS sequence"/>
</dbReference>
<dbReference type="Gene3D" id="3.80.10.10">
    <property type="entry name" value="Ribonuclease Inhibitor"/>
    <property type="match status" value="1"/>
</dbReference>
<gene>
    <name evidence="7" type="ORF">BYL167_LOCUS10071</name>
    <name evidence="2" type="ORF">CJN711_LOCUS31059</name>
    <name evidence="5" type="ORF">GIL414_LOCUS6963</name>
    <name evidence="3" type="ORF">KQP761_LOCUS24635</name>
    <name evidence="4" type="ORF">MBJ925_LOCUS35807</name>
    <name evidence="6" type="ORF">SMN809_LOCUS8041</name>
</gene>
<sequence length="570" mass="67786">MERTTNENLPVKTFHADVTCLLDLPDEILLMLCRYLSTYDVFNCFYTSEQSDSYLHRLIQKYYTKICLDVMQYNKCEHLLILMIHPKSPLRPKSLILNNQYEFIMRKHTFFYMSTHNIRSILNNLTHLTLINCSSSEICTINNDFADSMKLEYIHITMYKDKNAKTRDPIEYCDTVLSYILFIHPMSSLHTVIVEPFDGLPLYKSMAPNENLRHINITLLRIDDLYILLNGFVPNIEILSVRLCQSRLSKFQWSDEVICHRLIDFTLFDSCTAINVDDIESLFICMPNLRKLTLSVRDTPDRRFSHGLTIESMLNKHVPHLCQFDYTMTHRIDHREKIEDFRQWPMRSVYYEHENIKWIHMFSVPWPSNQQDKREVPIINGDYHLSVTSDVKYAHYLNHVNITTEDEMLEINKKFSRARQLTTCLSINIKLPRQISKLILSAETPISSMNFIPQENIYCLLVERRLIDENEIKILANQFPRVRYLELLFPLEPSSCIRCFQTLFSLTAKTKKRCFWSELIEFRTKIAYGQTSSIWCQHQLRYWLISNTDLKHWPNQFFTSYSDSMWSVWL</sequence>
<dbReference type="EMBL" id="CAJNRE010019790">
    <property type="protein sequence ID" value="CAF2209634.1"/>
    <property type="molecule type" value="Genomic_DNA"/>
</dbReference>
<dbReference type="Proteomes" id="UP000681967">
    <property type="component" value="Unassembled WGS sequence"/>
</dbReference>
<organism evidence="2 8">
    <name type="scientific">Rotaria magnacalcarata</name>
    <dbReference type="NCBI Taxonomy" id="392030"/>
    <lineage>
        <taxon>Eukaryota</taxon>
        <taxon>Metazoa</taxon>
        <taxon>Spiralia</taxon>
        <taxon>Gnathifera</taxon>
        <taxon>Rotifera</taxon>
        <taxon>Eurotatoria</taxon>
        <taxon>Bdelloidea</taxon>
        <taxon>Philodinida</taxon>
        <taxon>Philodinidae</taxon>
        <taxon>Rotaria</taxon>
    </lineage>
</organism>
<dbReference type="AlphaFoldDB" id="A0A815XPC1"/>
<name>A0A815XPC1_9BILA</name>
<evidence type="ECO:0000313" key="3">
    <source>
        <dbReference type="EMBL" id="CAF1620729.1"/>
    </source>
</evidence>
<dbReference type="PROSITE" id="PS50181">
    <property type="entry name" value="FBOX"/>
    <property type="match status" value="1"/>
</dbReference>
<evidence type="ECO:0000313" key="2">
    <source>
        <dbReference type="EMBL" id="CAF1560027.1"/>
    </source>
</evidence>
<protein>
    <recommendedName>
        <fullName evidence="1">F-box domain-containing protein</fullName>
    </recommendedName>
</protein>
<evidence type="ECO:0000259" key="1">
    <source>
        <dbReference type="PROSITE" id="PS50181"/>
    </source>
</evidence>
<evidence type="ECO:0000313" key="6">
    <source>
        <dbReference type="EMBL" id="CAF3928149.1"/>
    </source>
</evidence>